<keyword evidence="6 18" id="KW-0032">Aminotransferase</keyword>
<dbReference type="EC" id="2.6.1.17" evidence="14"/>
<name>A0A1A3NCA4_MYCAS</name>
<evidence type="ECO:0000256" key="12">
    <source>
        <dbReference type="ARBA" id="ARBA00055496"/>
    </source>
</evidence>
<dbReference type="InterPro" id="IPR015424">
    <property type="entry name" value="PyrdxlP-dep_Trfase"/>
</dbReference>
<dbReference type="GO" id="GO:0030170">
    <property type="term" value="F:pyridoxal phosphate binding"/>
    <property type="evidence" value="ECO:0007669"/>
    <property type="project" value="InterPro"/>
</dbReference>
<dbReference type="SUPFAM" id="SSF53383">
    <property type="entry name" value="PLP-dependent transferases"/>
    <property type="match status" value="1"/>
</dbReference>
<proteinExistence type="inferred from homology"/>
<dbReference type="PANTHER" id="PTHR43807:SF20">
    <property type="entry name" value="FI04487P"/>
    <property type="match status" value="1"/>
</dbReference>
<dbReference type="Gene3D" id="3.40.640.10">
    <property type="entry name" value="Type I PLP-dependent aspartate aminotransferase-like (Major domain)"/>
    <property type="match status" value="1"/>
</dbReference>
<dbReference type="InterPro" id="IPR015422">
    <property type="entry name" value="PyrdxlP-dep_Trfase_small"/>
</dbReference>
<evidence type="ECO:0000256" key="9">
    <source>
        <dbReference type="ARBA" id="ARBA00022898"/>
    </source>
</evidence>
<evidence type="ECO:0000256" key="13">
    <source>
        <dbReference type="ARBA" id="ARBA00060594"/>
    </source>
</evidence>
<keyword evidence="19" id="KW-1185">Reference proteome</keyword>
<dbReference type="InterPro" id="IPR004839">
    <property type="entry name" value="Aminotransferase_I/II_large"/>
</dbReference>
<comment type="cofactor">
    <cofactor evidence="1">
        <name>pyridoxal 5'-phosphate</name>
        <dbReference type="ChEBI" id="CHEBI:597326"/>
    </cofactor>
</comment>
<sequence length="388" mass="41786">MTVPRLQPYATTVFAEMSSLAARIGAVNLGQGFPDEDGPPEMLRAAQEAIAEGVNQYPPGLGMAPLRQAIAAQRRRKFGIEYDPDTEVLVTVGATEAIAGAVLGLVEPGSEVLLIEPFYDSYSPVVAMAGAHRVAVPLVPHGRGFALDADALRRAVTPRTRALIVNSPHNPTGAVLSTAELRAIAEIAVDADLLVITDEVYEHLVYDGHTHQPLAGFDGMAERTLTISSAAKMFNCTGWKIGWACGPAELITGVRAAKQYLSYVGGAPFQPAVALALNTQEQWVAKLRDSLQARRDRLANGLIEIGFDVHDSHGTYFLCADPRPLGYDDSTAFCATLPEKVGVAAIPMSAFCDPTAQHADVWNHLVRFTFCKREDTLDEALRRLSALR</sequence>
<dbReference type="FunFam" id="3.40.640.10:FF:000076">
    <property type="entry name" value="N-succinyldiaminopimelate aminotransferase DapC"/>
    <property type="match status" value="1"/>
</dbReference>
<dbReference type="InterPro" id="IPR015421">
    <property type="entry name" value="PyrdxlP-dep_Trfase_major"/>
</dbReference>
<evidence type="ECO:0000256" key="6">
    <source>
        <dbReference type="ARBA" id="ARBA00022576"/>
    </source>
</evidence>
<evidence type="ECO:0000256" key="7">
    <source>
        <dbReference type="ARBA" id="ARBA00022605"/>
    </source>
</evidence>
<comment type="function">
    <text evidence="12">Involved in the lysine biosynthetic pathways. It catalyzes the transfer of an amino group from L-glutamate to N-succinyl-2-l-amino-6-oxoheptanedioate (N-succinyl-2-l-amino-6-ketopimelate) in a PLP-dependent reaction, yielding as products N-succinyl-l-2,6-diaminoheptanedioate (N-succinyl-diaminopimelate) and 2-oxoglutarate.</text>
</comment>
<dbReference type="GO" id="GO:0009016">
    <property type="term" value="F:succinyldiaminopimelate transaminase activity"/>
    <property type="evidence" value="ECO:0007669"/>
    <property type="project" value="UniProtKB-EC"/>
</dbReference>
<gene>
    <name evidence="18" type="ORF">A5636_02250</name>
</gene>
<evidence type="ECO:0000256" key="3">
    <source>
        <dbReference type="ARBA" id="ARBA00008954"/>
    </source>
</evidence>
<keyword evidence="9" id="KW-0663">Pyridoxal phosphate</keyword>
<evidence type="ECO:0000256" key="2">
    <source>
        <dbReference type="ARBA" id="ARBA00004496"/>
    </source>
</evidence>
<evidence type="ECO:0000256" key="11">
    <source>
        <dbReference type="ARBA" id="ARBA00051121"/>
    </source>
</evidence>
<evidence type="ECO:0000256" key="5">
    <source>
        <dbReference type="ARBA" id="ARBA00022490"/>
    </source>
</evidence>
<accession>A0A1A3NCA4</accession>
<comment type="pathway">
    <text evidence="13">Amino-acid biosynthesis; L-lysine biosynthesis via DAP pathway; LL-2,6-diaminopimelate from (S)-tetrahydrodipicolinate (succinylase route): step 2/3.</text>
</comment>
<evidence type="ECO:0000256" key="15">
    <source>
        <dbReference type="ARBA" id="ARBA00073795"/>
    </source>
</evidence>
<evidence type="ECO:0000256" key="1">
    <source>
        <dbReference type="ARBA" id="ARBA00001933"/>
    </source>
</evidence>
<keyword evidence="7" id="KW-0028">Amino-acid biosynthesis</keyword>
<keyword evidence="10" id="KW-0457">Lysine biosynthesis</keyword>
<dbReference type="GO" id="GO:0005737">
    <property type="term" value="C:cytoplasm"/>
    <property type="evidence" value="ECO:0007669"/>
    <property type="project" value="UniProtKB-SubCell"/>
</dbReference>
<evidence type="ECO:0000256" key="4">
    <source>
        <dbReference type="ARBA" id="ARBA00011738"/>
    </source>
</evidence>
<keyword evidence="8 18" id="KW-0808">Transferase</keyword>
<comment type="subcellular location">
    <subcellularLocation>
        <location evidence="2">Cytoplasm</location>
    </subcellularLocation>
</comment>
<evidence type="ECO:0000256" key="10">
    <source>
        <dbReference type="ARBA" id="ARBA00023154"/>
    </source>
</evidence>
<dbReference type="Pfam" id="PF00155">
    <property type="entry name" value="Aminotran_1_2"/>
    <property type="match status" value="1"/>
</dbReference>
<dbReference type="PANTHER" id="PTHR43807">
    <property type="entry name" value="FI04487P"/>
    <property type="match status" value="1"/>
</dbReference>
<dbReference type="Gene3D" id="3.90.1150.10">
    <property type="entry name" value="Aspartate Aminotransferase, domain 1"/>
    <property type="match status" value="1"/>
</dbReference>
<protein>
    <recommendedName>
        <fullName evidence="15">Probable N-succinyldiaminopimelate aminotransferase DapC</fullName>
        <ecNumber evidence="14">2.6.1.17</ecNumber>
    </recommendedName>
    <alternativeName>
        <fullName evidence="16">DAP-AT</fullName>
    </alternativeName>
</protein>
<evidence type="ECO:0000313" key="18">
    <source>
        <dbReference type="EMBL" id="OBK18714.1"/>
    </source>
</evidence>
<dbReference type="GO" id="GO:0016212">
    <property type="term" value="F:kynurenine-oxoglutarate transaminase activity"/>
    <property type="evidence" value="ECO:0007669"/>
    <property type="project" value="TreeGrafter"/>
</dbReference>
<evidence type="ECO:0000259" key="17">
    <source>
        <dbReference type="Pfam" id="PF00155"/>
    </source>
</evidence>
<evidence type="ECO:0000256" key="16">
    <source>
        <dbReference type="ARBA" id="ARBA00078668"/>
    </source>
</evidence>
<dbReference type="AlphaFoldDB" id="A0A1A3NCA4"/>
<organism evidence="18 19">
    <name type="scientific">Mycobacterium asiaticum</name>
    <dbReference type="NCBI Taxonomy" id="1790"/>
    <lineage>
        <taxon>Bacteria</taxon>
        <taxon>Bacillati</taxon>
        <taxon>Actinomycetota</taxon>
        <taxon>Actinomycetes</taxon>
        <taxon>Mycobacteriales</taxon>
        <taxon>Mycobacteriaceae</taxon>
        <taxon>Mycobacterium</taxon>
    </lineage>
</organism>
<comment type="catalytic activity">
    <reaction evidence="11">
        <text>N-succinyl-(2S,6S)-2,6-diaminopimelate + 2-oxoglutarate = (S)-2-succinylamino-6-oxoheptanedioate + L-glutamate</text>
        <dbReference type="Rhea" id="RHEA:11960"/>
        <dbReference type="ChEBI" id="CHEBI:15685"/>
        <dbReference type="ChEBI" id="CHEBI:16810"/>
        <dbReference type="ChEBI" id="CHEBI:29985"/>
        <dbReference type="ChEBI" id="CHEBI:58087"/>
        <dbReference type="EC" id="2.6.1.17"/>
    </reaction>
</comment>
<dbReference type="CDD" id="cd00609">
    <property type="entry name" value="AAT_like"/>
    <property type="match status" value="1"/>
</dbReference>
<reference evidence="18 19" key="1">
    <citation type="submission" date="2016-06" db="EMBL/GenBank/DDBJ databases">
        <authorList>
            <person name="Kjaerup R.B."/>
            <person name="Dalgaard T.S."/>
            <person name="Juul-Madsen H.R."/>
        </authorList>
    </citation>
    <scope>NUCLEOTIDE SEQUENCE [LARGE SCALE GENOMIC DNA]</scope>
    <source>
        <strain evidence="18 19">1245139.5</strain>
    </source>
</reference>
<comment type="subunit">
    <text evidence="4">Homodimer.</text>
</comment>
<evidence type="ECO:0000313" key="19">
    <source>
        <dbReference type="Proteomes" id="UP000093629"/>
    </source>
</evidence>
<feature type="domain" description="Aminotransferase class I/classII large" evidence="17">
    <location>
        <begin position="27"/>
        <end position="384"/>
    </location>
</feature>
<dbReference type="NCBIfam" id="NF005855">
    <property type="entry name" value="PRK07777.1"/>
    <property type="match status" value="1"/>
</dbReference>
<dbReference type="EMBL" id="LZLQ01000024">
    <property type="protein sequence ID" value="OBK18714.1"/>
    <property type="molecule type" value="Genomic_DNA"/>
</dbReference>
<dbReference type="InterPro" id="IPR051326">
    <property type="entry name" value="Kynurenine-oxoglutarate_AT"/>
</dbReference>
<dbReference type="OrthoDB" id="9763453at2"/>
<evidence type="ECO:0000256" key="14">
    <source>
        <dbReference type="ARBA" id="ARBA00066978"/>
    </source>
</evidence>
<keyword evidence="5" id="KW-0963">Cytoplasm</keyword>
<dbReference type="RefSeq" id="WP_065157418.1">
    <property type="nucleotide sequence ID" value="NZ_LZLQ01000024.1"/>
</dbReference>
<dbReference type="GO" id="GO:0009085">
    <property type="term" value="P:lysine biosynthetic process"/>
    <property type="evidence" value="ECO:0007669"/>
    <property type="project" value="UniProtKB-KW"/>
</dbReference>
<dbReference type="Proteomes" id="UP000093629">
    <property type="component" value="Unassembled WGS sequence"/>
</dbReference>
<comment type="caution">
    <text evidence="18">The sequence shown here is derived from an EMBL/GenBank/DDBJ whole genome shotgun (WGS) entry which is preliminary data.</text>
</comment>
<evidence type="ECO:0000256" key="8">
    <source>
        <dbReference type="ARBA" id="ARBA00022679"/>
    </source>
</evidence>
<comment type="similarity">
    <text evidence="3">Belongs to the class-III pyridoxal-phosphate-dependent aminotransferase family.</text>
</comment>